<feature type="transmembrane region" description="Helical" evidence="11">
    <location>
        <begin position="1024"/>
        <end position="1045"/>
    </location>
</feature>
<evidence type="ECO:0000256" key="1">
    <source>
        <dbReference type="ARBA" id="ARBA00004141"/>
    </source>
</evidence>
<evidence type="ECO:0000256" key="4">
    <source>
        <dbReference type="ARBA" id="ARBA00022692"/>
    </source>
</evidence>
<evidence type="ECO:0000313" key="14">
    <source>
        <dbReference type="EMBL" id="OEJ86325.1"/>
    </source>
</evidence>
<dbReference type="PROSITE" id="PS50929">
    <property type="entry name" value="ABC_TM1F"/>
    <property type="match status" value="2"/>
</dbReference>
<keyword evidence="7 11" id="KW-1133">Transmembrane helix</keyword>
<feature type="transmembrane region" description="Helical" evidence="11">
    <location>
        <begin position="204"/>
        <end position="224"/>
    </location>
</feature>
<keyword evidence="8 11" id="KW-0472">Membrane</keyword>
<evidence type="ECO:0000256" key="8">
    <source>
        <dbReference type="ARBA" id="ARBA00023136"/>
    </source>
</evidence>
<feature type="region of interest" description="Disordered" evidence="10">
    <location>
        <begin position="1"/>
        <end position="22"/>
    </location>
</feature>
<dbReference type="InterPro" id="IPR017871">
    <property type="entry name" value="ABC_transporter-like_CS"/>
</dbReference>
<feature type="region of interest" description="Disordered" evidence="10">
    <location>
        <begin position="537"/>
        <end position="605"/>
    </location>
</feature>
<evidence type="ECO:0000259" key="12">
    <source>
        <dbReference type="PROSITE" id="PS50893"/>
    </source>
</evidence>
<feature type="transmembrane region" description="Helical" evidence="11">
    <location>
        <begin position="980"/>
        <end position="1004"/>
    </location>
</feature>
<evidence type="ECO:0000259" key="13">
    <source>
        <dbReference type="PROSITE" id="PS50929"/>
    </source>
</evidence>
<comment type="subcellular location">
    <subcellularLocation>
        <location evidence="1">Membrane</location>
        <topology evidence="1">Multi-pass membrane protein</topology>
    </subcellularLocation>
</comment>
<dbReference type="OrthoDB" id="6500128at2759"/>
<keyword evidence="9" id="KW-0175">Coiled coil</keyword>
<keyword evidence="3" id="KW-0813">Transport</keyword>
<feature type="compositionally biased region" description="Low complexity" evidence="10">
    <location>
        <begin position="556"/>
        <end position="586"/>
    </location>
</feature>
<organism evidence="14 15">
    <name type="scientific">Hanseniaspora osmophila</name>
    <dbReference type="NCBI Taxonomy" id="56408"/>
    <lineage>
        <taxon>Eukaryota</taxon>
        <taxon>Fungi</taxon>
        <taxon>Dikarya</taxon>
        <taxon>Ascomycota</taxon>
        <taxon>Saccharomycotina</taxon>
        <taxon>Saccharomycetes</taxon>
        <taxon>Saccharomycodales</taxon>
        <taxon>Saccharomycodaceae</taxon>
        <taxon>Hanseniaspora</taxon>
    </lineage>
</organism>
<dbReference type="PANTHER" id="PTHR24223">
    <property type="entry name" value="ATP-BINDING CASSETTE SUB-FAMILY C"/>
    <property type="match status" value="1"/>
</dbReference>
<dbReference type="PROSITE" id="PS00211">
    <property type="entry name" value="ABC_TRANSPORTER_1"/>
    <property type="match status" value="2"/>
</dbReference>
<feature type="domain" description="ABC transporter" evidence="12">
    <location>
        <begin position="1297"/>
        <end position="1553"/>
    </location>
</feature>
<reference evidence="15" key="1">
    <citation type="journal article" date="2016" name="Genome Announc.">
        <title>Genome sequences of three species of Hanseniaspora isolated from spontaneous wine fermentations.</title>
        <authorList>
            <person name="Sternes P.R."/>
            <person name="Lee D."/>
            <person name="Kutyna D.R."/>
            <person name="Borneman A.R."/>
        </authorList>
    </citation>
    <scope>NUCLEOTIDE SEQUENCE [LARGE SCALE GENOMIC DNA]</scope>
    <source>
        <strain evidence="15">AWRI3579</strain>
    </source>
</reference>
<dbReference type="SUPFAM" id="SSF52540">
    <property type="entry name" value="P-loop containing nucleoside triphosphate hydrolases"/>
    <property type="match status" value="2"/>
</dbReference>
<evidence type="ECO:0000256" key="7">
    <source>
        <dbReference type="ARBA" id="ARBA00022989"/>
    </source>
</evidence>
<dbReference type="STRING" id="56408.A0A1E5RHH0"/>
<evidence type="ECO:0000256" key="2">
    <source>
        <dbReference type="ARBA" id="ARBA00009726"/>
    </source>
</evidence>
<dbReference type="Proteomes" id="UP000095728">
    <property type="component" value="Unassembled WGS sequence"/>
</dbReference>
<evidence type="ECO:0000313" key="15">
    <source>
        <dbReference type="Proteomes" id="UP000095728"/>
    </source>
</evidence>
<comment type="caution">
    <text evidence="14">The sequence shown here is derived from an EMBL/GenBank/DDBJ whole genome shotgun (WGS) entry which is preliminary data.</text>
</comment>
<dbReference type="Pfam" id="PF00664">
    <property type="entry name" value="ABC_membrane"/>
    <property type="match status" value="2"/>
</dbReference>
<gene>
    <name evidence="14" type="ORF">AWRI3579_g1009</name>
</gene>
<dbReference type="CDD" id="cd18606">
    <property type="entry name" value="ABC_6TM_YOR1_D2_like"/>
    <property type="match status" value="1"/>
</dbReference>
<dbReference type="FunCoup" id="A0A1E5RHH0">
    <property type="interactions" value="277"/>
</dbReference>
<dbReference type="InterPro" id="IPR036640">
    <property type="entry name" value="ABC1_TM_sf"/>
</dbReference>
<accession>A0A1E5RHH0</accession>
<sequence length="1567" mass="176919">MQASPTESLSTSSSVSSTYKTSDTDDINQVYDINEPTTFLNKDDLEKVTDSQIFPQKRLFTFLHKFSFSFKKMFNKNKPFVPALPESDKERPIYPLLHANIISQIFFLWVLPLISVGYKRTLQPKDLFKMDEKLGVDEVYNRFEKNWNKEINKLKQQQNINGSIDSTGKLKQNEKDNDDDDEQEVELKKFTIIIVLFKTFYKQFLMAVMFIILGNCSSAFNPMLTKKLINFVEKKQLIPDLHVNKGIGYAIGASLIMLLNGIFFNHFFHMSMLMGGQVRSVLTKALLSKSFKLSGKSKHKYTNGVITSMMSTDLSRLELALAFHPFLWGFPFPVVITIVLLIVNLGPIALVGIALFFVVVFVTMFGFKLILKTRALANIHTDRRVTLMREILNSLKMIKYYAWEDAYEKNVNDSRTKEIKKVIVISYTKNFFTALGITLPSLCSLITFLALYKIGWTGRNSGDIFSSLSLFQVLSIQMFFIPMALGTGVDGYIGLQRIQNFLKSSEEQETPEKPECTNTENCLELRNCSFEWESFENDEDAENDNEGNEGNEKAPSKSGKPNSSSKSSPLPSSSSSSSSSPSSASSDLANTDKKPANVLSNQDDTSSLQKLSKSAFSGFTNLNLDIKKGEMVIVTGSIGTGKSSLLMALSGFMKQTSGVVHQSGSLLLCGYPWIQNTTARNNILFGSDFDKKKYNKIVDVCTLGADFDILPAGDMTEIGERGITLSGGQKARINLARTVYKNRDIYLFDDVLSAVDARVGKYIMDYCMMGLLKDKTRILATHQLSLIERADKVVFLGTDNSFDFGTVDDLKERNQDFVKLLDFAKTESDKQREQELKEKLEAGELDLKEQYAQHQTEKEKLADLPLLQSSGTTKSDAALNKEQQVAADNASVAMDVNDYQPQFNEEYDKDLAQLKMQVSRKSSRTLSLSQSQKNEEIVAEENRANMGHTTQKEERAVNSISIRIYKEYVKAGAGKWAAPIFGFYVTLVTFTAFCTLFSSVWLSFWTEQKFKGRSESFYMGLYCFWVFGAFLFLSSQFTMLCVLGLRSSKVLNLKSVHKLLHTPMSFLDTTPIGRVLNRFTKDTDTLDNELTDQVRLFVYQLGNLTGVIVMCIIYLPWFAIAVPFLAFCYICIANHYQCSGREVKRLEAVQRSFVYNNFNEVLGGMTTIKCFQKEQAFLMKNDFLINKQNEATFLSIALQRWVALFLDFVAVMFALIIAILCVTRTFHVSAASAGVMLTYVLQLPGLLNTLLRSMTQMENDMNSVERLVSYATELPQEAAYRVPEMTPPAEWPVKSNIRFEDVSLAYRPELPLVLKHVSISVADGEKIGICGRTGAGKSTIMSALYRLVELSTGKIIIDGVDISKIGLYDLRSKLSIIPQDPVLFKGTVRKNLDPFVEHDDAELWDALVRGGAIEPEEIDFVKTQKVGQVGKKNEEDEEEVHKFHLDQEIEEDGTNYSLGERQLLALSRALVRRSKILILDEATSSVDYETDNKIQHKIVQEFGESTILCIAHRLKTILNYDKILVLDQGEVREFDTPLNLFKQEQSIFREMCNRSGISDADFEIHQL</sequence>
<dbReference type="InterPro" id="IPR011527">
    <property type="entry name" value="ABC1_TM_dom"/>
</dbReference>
<dbReference type="GO" id="GO:0005524">
    <property type="term" value="F:ATP binding"/>
    <property type="evidence" value="ECO:0007669"/>
    <property type="project" value="UniProtKB-KW"/>
</dbReference>
<dbReference type="InterPro" id="IPR003439">
    <property type="entry name" value="ABC_transporter-like_ATP-bd"/>
</dbReference>
<feature type="domain" description="ABC transmembrane type-1" evidence="13">
    <location>
        <begin position="987"/>
        <end position="1259"/>
    </location>
</feature>
<dbReference type="PROSITE" id="PS50893">
    <property type="entry name" value="ABC_TRANSPORTER_2"/>
    <property type="match status" value="2"/>
</dbReference>
<dbReference type="GO" id="GO:0016887">
    <property type="term" value="F:ATP hydrolysis activity"/>
    <property type="evidence" value="ECO:0007669"/>
    <property type="project" value="InterPro"/>
</dbReference>
<dbReference type="GO" id="GO:0008559">
    <property type="term" value="F:ABC-type xenobiotic transporter activity"/>
    <property type="evidence" value="ECO:0007669"/>
    <property type="project" value="TreeGrafter"/>
</dbReference>
<dbReference type="InParanoid" id="A0A1E5RHH0"/>
<name>A0A1E5RHH0_9ASCO</name>
<evidence type="ECO:0000256" key="10">
    <source>
        <dbReference type="SAM" id="MobiDB-lite"/>
    </source>
</evidence>
<dbReference type="Pfam" id="PF00005">
    <property type="entry name" value="ABC_tran"/>
    <property type="match status" value="2"/>
</dbReference>
<keyword evidence="4 11" id="KW-0812">Transmembrane</keyword>
<feature type="coiled-coil region" evidence="9">
    <location>
        <begin position="807"/>
        <end position="857"/>
    </location>
</feature>
<dbReference type="InterPro" id="IPR003593">
    <property type="entry name" value="AAA+_ATPase"/>
</dbReference>
<keyword evidence="5" id="KW-0547">Nucleotide-binding</keyword>
<feature type="transmembrane region" description="Helical" evidence="11">
    <location>
        <begin position="474"/>
        <end position="495"/>
    </location>
</feature>
<dbReference type="InterPro" id="IPR027417">
    <property type="entry name" value="P-loop_NTPase"/>
</dbReference>
<feature type="transmembrane region" description="Helical" evidence="11">
    <location>
        <begin position="1226"/>
        <end position="1247"/>
    </location>
</feature>
<feature type="compositionally biased region" description="Low complexity" evidence="10">
    <location>
        <begin position="1"/>
        <end position="21"/>
    </location>
</feature>
<dbReference type="EMBL" id="LPNM01000006">
    <property type="protein sequence ID" value="OEJ86325.1"/>
    <property type="molecule type" value="Genomic_DNA"/>
</dbReference>
<keyword evidence="6" id="KW-0067">ATP-binding</keyword>
<dbReference type="InterPro" id="IPR050173">
    <property type="entry name" value="ABC_transporter_C-like"/>
</dbReference>
<dbReference type="SMART" id="SM00382">
    <property type="entry name" value="AAA"/>
    <property type="match status" value="2"/>
</dbReference>
<feature type="transmembrane region" description="Helical" evidence="11">
    <location>
        <begin position="1201"/>
        <end position="1220"/>
    </location>
</feature>
<evidence type="ECO:0000256" key="6">
    <source>
        <dbReference type="ARBA" id="ARBA00022840"/>
    </source>
</evidence>
<feature type="transmembrane region" description="Helical" evidence="11">
    <location>
        <begin position="97"/>
        <end position="118"/>
    </location>
</feature>
<protein>
    <submittedName>
        <fullName evidence="14">Oligomycin resistance ATP-dependent permease YOR1</fullName>
    </submittedName>
</protein>
<evidence type="ECO:0000256" key="3">
    <source>
        <dbReference type="ARBA" id="ARBA00022448"/>
    </source>
</evidence>
<dbReference type="CDD" id="cd03250">
    <property type="entry name" value="ABCC_MRP_domain1"/>
    <property type="match status" value="1"/>
</dbReference>
<dbReference type="PANTHER" id="PTHR24223:SF456">
    <property type="entry name" value="MULTIDRUG RESISTANCE-ASSOCIATED PROTEIN LETHAL(2)03659"/>
    <property type="match status" value="1"/>
</dbReference>
<feature type="domain" description="ABC transmembrane type-1" evidence="13">
    <location>
        <begin position="205"/>
        <end position="490"/>
    </location>
</feature>
<dbReference type="SUPFAM" id="SSF90123">
    <property type="entry name" value="ABC transporter transmembrane region"/>
    <property type="match status" value="2"/>
</dbReference>
<feature type="transmembrane region" description="Helical" evidence="11">
    <location>
        <begin position="431"/>
        <end position="454"/>
    </location>
</feature>
<dbReference type="CDD" id="cd03244">
    <property type="entry name" value="ABCC_MRP_domain2"/>
    <property type="match status" value="1"/>
</dbReference>
<evidence type="ECO:0000256" key="11">
    <source>
        <dbReference type="SAM" id="Phobius"/>
    </source>
</evidence>
<feature type="domain" description="ABC transporter" evidence="12">
    <location>
        <begin position="599"/>
        <end position="823"/>
    </location>
</feature>
<dbReference type="GO" id="GO:0005886">
    <property type="term" value="C:plasma membrane"/>
    <property type="evidence" value="ECO:0007669"/>
    <property type="project" value="TreeGrafter"/>
</dbReference>
<evidence type="ECO:0000256" key="9">
    <source>
        <dbReference type="SAM" id="Coils"/>
    </source>
</evidence>
<dbReference type="Gene3D" id="3.40.50.300">
    <property type="entry name" value="P-loop containing nucleotide triphosphate hydrolases"/>
    <property type="match status" value="2"/>
</dbReference>
<keyword evidence="15" id="KW-1185">Reference proteome</keyword>
<feature type="transmembrane region" description="Helical" evidence="11">
    <location>
        <begin position="319"/>
        <end position="342"/>
    </location>
</feature>
<dbReference type="FunFam" id="1.20.1560.10:FF:000010">
    <property type="entry name" value="Multidrug resistance-associated ABC transporter"/>
    <property type="match status" value="1"/>
</dbReference>
<evidence type="ECO:0000256" key="5">
    <source>
        <dbReference type="ARBA" id="ARBA00022741"/>
    </source>
</evidence>
<dbReference type="CDD" id="cd18597">
    <property type="entry name" value="ABC_6TM_YOR1_D1_like"/>
    <property type="match status" value="1"/>
</dbReference>
<feature type="compositionally biased region" description="Acidic residues" evidence="10">
    <location>
        <begin position="537"/>
        <end position="549"/>
    </location>
</feature>
<dbReference type="FunFam" id="3.40.50.300:FF:000565">
    <property type="entry name" value="ABC bile acid transporter"/>
    <property type="match status" value="1"/>
</dbReference>
<comment type="similarity">
    <text evidence="2">Belongs to the ABC transporter superfamily. ABCC family. Conjugate transporter (TC 3.A.1.208) subfamily.</text>
</comment>
<feature type="transmembrane region" description="Helical" evidence="11">
    <location>
        <begin position="247"/>
        <end position="268"/>
    </location>
</feature>
<dbReference type="FunFam" id="3.40.50.300:FF:001750">
    <property type="entry name" value="ATP-binding cassette transporter"/>
    <property type="match status" value="1"/>
</dbReference>
<dbReference type="Gene3D" id="1.20.1560.10">
    <property type="entry name" value="ABC transporter type 1, transmembrane domain"/>
    <property type="match status" value="2"/>
</dbReference>
<proteinExistence type="inferred from homology"/>
<feature type="transmembrane region" description="Helical" evidence="11">
    <location>
        <begin position="348"/>
        <end position="371"/>
    </location>
</feature>